<gene>
    <name evidence="2" type="ordered locus">RSal33209_2056</name>
</gene>
<dbReference type="InterPro" id="IPR037176">
    <property type="entry name" value="Osmotin/thaumatin-like_sf"/>
</dbReference>
<dbReference type="GO" id="GO:0042973">
    <property type="term" value="F:glucan endo-1,3-beta-D-glucosidase activity"/>
    <property type="evidence" value="ECO:0007669"/>
    <property type="project" value="UniProtKB-EC"/>
</dbReference>
<dbReference type="Gene3D" id="2.60.110.10">
    <property type="entry name" value="Thaumatin"/>
    <property type="match status" value="1"/>
</dbReference>
<accession>A9WSK0</accession>
<organism evidence="2 3">
    <name type="scientific">Renibacterium salmoninarum (strain ATCC 33209 / DSM 20767 / JCM 11484 / NBRC 15589 / NCIMB 2235)</name>
    <dbReference type="NCBI Taxonomy" id="288705"/>
    <lineage>
        <taxon>Bacteria</taxon>
        <taxon>Bacillati</taxon>
        <taxon>Actinomycetota</taxon>
        <taxon>Actinomycetes</taxon>
        <taxon>Micrococcales</taxon>
        <taxon>Micrococcaceae</taxon>
        <taxon>Renibacterium</taxon>
    </lineage>
</organism>
<keyword evidence="2" id="KW-0378">Hydrolase</keyword>
<dbReference type="EC" id="3.2.1.39" evidence="2"/>
<feature type="domain" description="GH64" evidence="1">
    <location>
        <begin position="1"/>
        <end position="67"/>
    </location>
</feature>
<dbReference type="AlphaFoldDB" id="A9WSK0"/>
<evidence type="ECO:0000313" key="2">
    <source>
        <dbReference type="EMBL" id="ABY23788.1"/>
    </source>
</evidence>
<dbReference type="InterPro" id="IPR032477">
    <property type="entry name" value="Glyco_hydro_64"/>
</dbReference>
<dbReference type="Proteomes" id="UP000002007">
    <property type="component" value="Chromosome"/>
</dbReference>
<protein>
    <submittedName>
        <fullName evidence="2">Glucan endo-1,3-beta-glucosidase</fullName>
        <ecNumber evidence="2">3.2.1.39</ecNumber>
    </submittedName>
</protein>
<proteinExistence type="predicted"/>
<dbReference type="SMR" id="A9WSK0"/>
<name>A9WSK0_RENSM</name>
<reference evidence="3" key="1">
    <citation type="journal article" date="2008" name="J. Bacteriol.">
        <title>Genome sequence of the fish pathogen Renibacterium salmoninarum suggests reductive evolution away from an environmental Arthrobacter ancestor.</title>
        <authorList>
            <person name="Wiens G.D."/>
            <person name="Rockey D.D."/>
            <person name="Wu Z."/>
            <person name="Chang J."/>
            <person name="Levy R."/>
            <person name="Crane S."/>
            <person name="Chen D.S."/>
            <person name="Capri G.R."/>
            <person name="Burnett J.R."/>
            <person name="Sudheesh P.S."/>
            <person name="Schipma M.J."/>
            <person name="Burd H."/>
            <person name="Bhattacharyya A."/>
            <person name="Rhodes L.D."/>
            <person name="Kaul R."/>
            <person name="Strom M.S."/>
        </authorList>
    </citation>
    <scope>NUCLEOTIDE SEQUENCE [LARGE SCALE GENOMIC DNA]</scope>
    <source>
        <strain evidence="3">ATCC 33209 / DSM 20767 / JCM 11484 / NBRC 15589 / NCIMB 2235</strain>
    </source>
</reference>
<sequence>MYLYVLGTDLASGRLGYVRQDGTFLAWPKGANPPSPAPDASIAGPNNGGTATLQVPKGVSGRIYLEIRGQA</sequence>
<dbReference type="STRING" id="288705.RSal33209_2056"/>
<keyword evidence="3" id="KW-1185">Reference proteome</keyword>
<evidence type="ECO:0000259" key="1">
    <source>
        <dbReference type="Pfam" id="PF16483"/>
    </source>
</evidence>
<dbReference type="Pfam" id="PF16483">
    <property type="entry name" value="Glyco_hydro_64"/>
    <property type="match status" value="1"/>
</dbReference>
<dbReference type="KEGG" id="rsa:RSal33209_2056"/>
<dbReference type="EMBL" id="CP000910">
    <property type="protein sequence ID" value="ABY23788.1"/>
    <property type="molecule type" value="Genomic_DNA"/>
</dbReference>
<keyword evidence="2" id="KW-0326">Glycosidase</keyword>
<dbReference type="HOGENOM" id="CLU_2737215_0_0_11"/>
<evidence type="ECO:0000313" key="3">
    <source>
        <dbReference type="Proteomes" id="UP000002007"/>
    </source>
</evidence>